<reference evidence="1 2" key="1">
    <citation type="submission" date="2017-09" db="EMBL/GenBank/DDBJ databases">
        <title>Large-scale bioinformatics analysis of Bacillus genomes uncovers conserved roles of natural products in bacterial physiology.</title>
        <authorList>
            <consortium name="Agbiome Team Llc"/>
            <person name="Bleich R.M."/>
            <person name="Grubbs K.J."/>
            <person name="Santa Maria K.C."/>
            <person name="Allen S.E."/>
            <person name="Farag S."/>
            <person name="Shank E.A."/>
            <person name="Bowers A."/>
        </authorList>
    </citation>
    <scope>NUCLEOTIDE SEQUENCE [LARGE SCALE GENOMIC DNA]</scope>
    <source>
        <strain evidence="1 2">AFS067272</strain>
    </source>
</reference>
<dbReference type="AlphaFoldDB" id="A0AA44Q6D9"/>
<dbReference type="CDD" id="cd07812">
    <property type="entry name" value="SRPBCC"/>
    <property type="match status" value="1"/>
</dbReference>
<dbReference type="InterPro" id="IPR019587">
    <property type="entry name" value="Polyketide_cyclase/dehydratase"/>
</dbReference>
<name>A0AA44Q6D9_BACCE</name>
<dbReference type="RefSeq" id="WP_098523016.1">
    <property type="nucleotide sequence ID" value="NZ_NUYJ01000043.1"/>
</dbReference>
<gene>
    <name evidence="1" type="ORF">COK38_23830</name>
</gene>
<comment type="caution">
    <text evidence="1">The sequence shown here is derived from an EMBL/GenBank/DDBJ whole genome shotgun (WGS) entry which is preliminary data.</text>
</comment>
<dbReference type="EMBL" id="NVBO01000307">
    <property type="protein sequence ID" value="PFR89960.1"/>
    <property type="molecule type" value="Genomic_DNA"/>
</dbReference>
<accession>A0AA44Q6D9</accession>
<dbReference type="Gene3D" id="3.30.530.20">
    <property type="match status" value="1"/>
</dbReference>
<dbReference type="Proteomes" id="UP000226357">
    <property type="component" value="Unassembled WGS sequence"/>
</dbReference>
<dbReference type="InterPro" id="IPR023393">
    <property type="entry name" value="START-like_dom_sf"/>
</dbReference>
<organism evidence="1 2">
    <name type="scientific">Bacillus cereus</name>
    <dbReference type="NCBI Taxonomy" id="1396"/>
    <lineage>
        <taxon>Bacteria</taxon>
        <taxon>Bacillati</taxon>
        <taxon>Bacillota</taxon>
        <taxon>Bacilli</taxon>
        <taxon>Bacillales</taxon>
        <taxon>Bacillaceae</taxon>
        <taxon>Bacillus</taxon>
        <taxon>Bacillus cereus group</taxon>
    </lineage>
</organism>
<evidence type="ECO:0008006" key="3">
    <source>
        <dbReference type="Google" id="ProtNLM"/>
    </source>
</evidence>
<protein>
    <recommendedName>
        <fullName evidence="3">SRPBCC family protein</fullName>
    </recommendedName>
</protein>
<dbReference type="Pfam" id="PF10604">
    <property type="entry name" value="Polyketide_cyc2"/>
    <property type="match status" value="1"/>
</dbReference>
<proteinExistence type="predicted"/>
<evidence type="ECO:0000313" key="1">
    <source>
        <dbReference type="EMBL" id="PFR89960.1"/>
    </source>
</evidence>
<sequence length="153" mass="17205">MAKGTNIVELDVPLEYTWDFVSNMNNWAPLVNGYVTHKIIDDRHSTWRLQGDLGVMKRYINLHVEITEWQAPDKINFTIASPTKKLIGNGFFHAEAISPSITRITSELEMKATGKGAFVFNNAMKPFVPRMAKKLANAVANKIAEQCNTHSNT</sequence>
<dbReference type="SUPFAM" id="SSF55961">
    <property type="entry name" value="Bet v1-like"/>
    <property type="match status" value="1"/>
</dbReference>
<evidence type="ECO:0000313" key="2">
    <source>
        <dbReference type="Proteomes" id="UP000226357"/>
    </source>
</evidence>